<feature type="compositionally biased region" description="Basic and acidic residues" evidence="1">
    <location>
        <begin position="589"/>
        <end position="606"/>
    </location>
</feature>
<comment type="caution">
    <text evidence="3">The sequence shown here is derived from an EMBL/GenBank/DDBJ whole genome shotgun (WGS) entry which is preliminary data.</text>
</comment>
<organism evidence="3 4">
    <name type="scientific">Reticulomyxa filosa</name>
    <dbReference type="NCBI Taxonomy" id="46433"/>
    <lineage>
        <taxon>Eukaryota</taxon>
        <taxon>Sar</taxon>
        <taxon>Rhizaria</taxon>
        <taxon>Retaria</taxon>
        <taxon>Foraminifera</taxon>
        <taxon>Monothalamids</taxon>
        <taxon>Reticulomyxidae</taxon>
        <taxon>Reticulomyxa</taxon>
    </lineage>
</organism>
<keyword evidence="2" id="KW-0472">Membrane</keyword>
<reference evidence="3 4" key="1">
    <citation type="journal article" date="2013" name="Curr. Biol.">
        <title>The Genome of the Foraminiferan Reticulomyxa filosa.</title>
        <authorList>
            <person name="Glockner G."/>
            <person name="Hulsmann N."/>
            <person name="Schleicher M."/>
            <person name="Noegel A.A."/>
            <person name="Eichinger L."/>
            <person name="Gallinger C."/>
            <person name="Pawlowski J."/>
            <person name="Sierra R."/>
            <person name="Euteneuer U."/>
            <person name="Pillet L."/>
            <person name="Moustafa A."/>
            <person name="Platzer M."/>
            <person name="Groth M."/>
            <person name="Szafranski K."/>
            <person name="Schliwa M."/>
        </authorList>
    </citation>
    <scope>NUCLEOTIDE SEQUENCE [LARGE SCALE GENOMIC DNA]</scope>
</reference>
<gene>
    <name evidence="3" type="ORF">RFI_38551</name>
</gene>
<evidence type="ECO:0000313" key="3">
    <source>
        <dbReference type="EMBL" id="ETN98936.1"/>
    </source>
</evidence>
<name>X6LCW3_RETFI</name>
<evidence type="ECO:0000313" key="4">
    <source>
        <dbReference type="Proteomes" id="UP000023152"/>
    </source>
</evidence>
<evidence type="ECO:0000256" key="1">
    <source>
        <dbReference type="SAM" id="MobiDB-lite"/>
    </source>
</evidence>
<proteinExistence type="predicted"/>
<keyword evidence="4" id="KW-1185">Reference proteome</keyword>
<evidence type="ECO:0000256" key="2">
    <source>
        <dbReference type="SAM" id="Phobius"/>
    </source>
</evidence>
<feature type="region of interest" description="Disordered" evidence="1">
    <location>
        <begin position="532"/>
        <end position="606"/>
    </location>
</feature>
<sequence length="729" mass="85873">MTAYQTSLERKLKDQTVITGLYYELANDLVNSLLDKHKETSYYNKKSPFSCVYGVILSGCVQKQLVIPNVSCGYLVFLHHLKEKHLDYNNIDSLQKKHNDILKWIKQIIGKIIKELCTNKIKILRHSKSSLKINWKGLEYHIVVAWTFSKRQYCEFHYIQNNVHVYSFSLDQLQIAANDLIEEAPIHQKHIENVDKISKLYKRFLEKNMSASLSLLRVYYMREELVGRNTRLAVLFLKSWQYVAMKGKHHLSNNSLEIVCAHLFEKLKKTQQQTNASIFALGIIKEFFKLIIEYSLSNSKKMVIEWPYRESQFQYKKRGCIKMEYKKKKRCNCVYVTGNMERKFKHWKDLFGAGEGSLEIINNGKIFQFIDFILSSSIFFKNDSITNNNTMNKTKAKEKTTESKVSADDVLFLANRSARNEYFKVDRAGEIANKLVEQCFYNLENKKLPLTREQIVYKCEKLYKFYQLELCFVFDWNMIKAGIERIIRFNWGLENECVWEKKEKPFPVFEEFVQIIITQYKDKEEQEEEYYSYSSSSFSSDEDNNEKKEPKESSYNNSKKKSATPPHHGSTEVPTRGPKPQKQSIVLDPPRHDSQSSEDEKTEAKKQDTVVDMTACIIENEFNKRWFTASEFYAVFCKLYLDRVSSDCPKDLITCERILRTARHPNSKFKMFHRKKKNNGRVINVYYFYCFPIQQCQMYSFLKSLVFFVVTCEGEIFAVYVVLGMAKSF</sequence>
<feature type="transmembrane region" description="Helical" evidence="2">
    <location>
        <begin position="701"/>
        <end position="723"/>
    </location>
</feature>
<dbReference type="EMBL" id="ASPP01045374">
    <property type="protein sequence ID" value="ETN98936.1"/>
    <property type="molecule type" value="Genomic_DNA"/>
</dbReference>
<dbReference type="Proteomes" id="UP000023152">
    <property type="component" value="Unassembled WGS sequence"/>
</dbReference>
<protein>
    <submittedName>
        <fullName evidence="3">Uncharacterized protein</fullName>
    </submittedName>
</protein>
<keyword evidence="2" id="KW-0812">Transmembrane</keyword>
<dbReference type="AlphaFoldDB" id="X6LCW3"/>
<accession>X6LCW3</accession>
<keyword evidence="2" id="KW-1133">Transmembrane helix</keyword>